<protein>
    <recommendedName>
        <fullName evidence="2">Vps72/YL1 C-terminal domain-containing protein</fullName>
    </recommendedName>
</protein>
<dbReference type="Proteomes" id="UP000836788">
    <property type="component" value="Chromosome 2"/>
</dbReference>
<dbReference type="Pfam" id="PF08265">
    <property type="entry name" value="YL1_C"/>
    <property type="match status" value="1"/>
</dbReference>
<feature type="domain" description="Vps72/YL1 C-terminal" evidence="2">
    <location>
        <begin position="155"/>
        <end position="184"/>
    </location>
</feature>
<dbReference type="SMART" id="SM00993">
    <property type="entry name" value="YL1_C"/>
    <property type="match status" value="1"/>
</dbReference>
<feature type="compositionally biased region" description="Low complexity" evidence="1">
    <location>
        <begin position="16"/>
        <end position="27"/>
    </location>
</feature>
<gene>
    <name evidence="3" type="ORF">PTTT1_LOCUS28952</name>
</gene>
<evidence type="ECO:0000256" key="1">
    <source>
        <dbReference type="SAM" id="MobiDB-lite"/>
    </source>
</evidence>
<reference evidence="3" key="1">
    <citation type="submission" date="2022-02" db="EMBL/GenBank/DDBJ databases">
        <authorList>
            <person name="Giguere J D."/>
        </authorList>
    </citation>
    <scope>NUCLEOTIDE SEQUENCE</scope>
    <source>
        <strain evidence="3">CCAP 1055/1</strain>
    </source>
</reference>
<feature type="compositionally biased region" description="Acidic residues" evidence="1">
    <location>
        <begin position="80"/>
        <end position="93"/>
    </location>
</feature>
<dbReference type="AlphaFoldDB" id="A0A8J9TPM4"/>
<evidence type="ECO:0000313" key="3">
    <source>
        <dbReference type="EMBL" id="CAG9285403.1"/>
    </source>
</evidence>
<proteinExistence type="predicted"/>
<organism evidence="3">
    <name type="scientific">Phaeodactylum tricornutum</name>
    <name type="common">Diatom</name>
    <dbReference type="NCBI Taxonomy" id="2850"/>
    <lineage>
        <taxon>Eukaryota</taxon>
        <taxon>Sar</taxon>
        <taxon>Stramenopiles</taxon>
        <taxon>Ochrophyta</taxon>
        <taxon>Bacillariophyta</taxon>
        <taxon>Bacillariophyceae</taxon>
        <taxon>Bacillariophycidae</taxon>
        <taxon>Naviculales</taxon>
        <taxon>Phaeodactylaceae</taxon>
        <taxon>Phaeodactylum</taxon>
    </lineage>
</organism>
<feature type="compositionally biased region" description="Basic residues" evidence="1">
    <location>
        <begin position="31"/>
        <end position="50"/>
    </location>
</feature>
<dbReference type="EMBL" id="OU594943">
    <property type="protein sequence ID" value="CAG9285403.1"/>
    <property type="molecule type" value="Genomic_DNA"/>
</dbReference>
<accession>A0A8J9TPM4</accession>
<name>A0A8J9TPM4_PHATR</name>
<evidence type="ECO:0000259" key="2">
    <source>
        <dbReference type="SMART" id="SM00993"/>
    </source>
</evidence>
<dbReference type="InterPro" id="IPR013272">
    <property type="entry name" value="Vps72/YL1_C"/>
</dbReference>
<feature type="region of interest" description="Disordered" evidence="1">
    <location>
        <begin position="1"/>
        <end position="51"/>
    </location>
</feature>
<sequence>MSTAAARKAWNEAMKATAGATALPPALQKLGQKRRSDRHKKQSRRVKARKTVALSADQEEYRRAVWIDALEGVDPTAQVAEEDDEYDELDDLDEGKPKKRKRSTKVKAGVLPKRFLPRSLASILVEEANKEDGASRAFLAAEARVPVSQQLPARKFCPVTGTEGIYTEPKSGIPYANMKALEQIRERPPPWMTLGGTAAYWEAVKSIRDE</sequence>
<dbReference type="OMA" id="PARKFCP"/>
<feature type="region of interest" description="Disordered" evidence="1">
    <location>
        <begin position="77"/>
        <end position="105"/>
    </location>
</feature>